<protein>
    <recommendedName>
        <fullName evidence="4">DUF4386 domain-containing protein</fullName>
    </recommendedName>
</protein>
<evidence type="ECO:0000256" key="1">
    <source>
        <dbReference type="SAM" id="Phobius"/>
    </source>
</evidence>
<reference evidence="3" key="1">
    <citation type="submission" date="2016-12" db="EMBL/GenBank/DDBJ databases">
        <authorList>
            <person name="Varghese N."/>
            <person name="Submissions S."/>
        </authorList>
    </citation>
    <scope>NUCLEOTIDE SEQUENCE [LARGE SCALE GENOMIC DNA]</scope>
    <source>
        <strain evidence="3">DSM 45599</strain>
    </source>
</reference>
<dbReference type="OrthoDB" id="1176146at2"/>
<evidence type="ECO:0008006" key="4">
    <source>
        <dbReference type="Google" id="ProtNLM"/>
    </source>
</evidence>
<dbReference type="Proteomes" id="UP000185124">
    <property type="component" value="Unassembled WGS sequence"/>
</dbReference>
<keyword evidence="1" id="KW-0812">Transmembrane</keyword>
<feature type="transmembrane region" description="Helical" evidence="1">
    <location>
        <begin position="184"/>
        <end position="202"/>
    </location>
</feature>
<feature type="transmembrane region" description="Helical" evidence="1">
    <location>
        <begin position="150"/>
        <end position="172"/>
    </location>
</feature>
<dbReference type="STRING" id="709881.SAMN04489832_0159"/>
<sequence length="256" mass="26585">MTTTVGIVAPTRVPVDSTRKTSLVAGALYLITFASSIPAVFLLSPVLSNPDYIVSAGADTSVLLGCFLDVVNALACIGTAVALYSVVKRQHEGFALGFVTTRLLEAAIIVIGVVSLLSVVTLRQNLAGTARADEASLVAVGQSLVAVRDWTFLLGPNLMAALNALLLGTLMYRSGLVPRLIPTMGLIGGVLLLADVTAIFFGSYELGALWHGIAAAPIFSWELSLGVWLVVKGFKPSPITTNTVPAGAAHPSFPVA</sequence>
<proteinExistence type="predicted"/>
<keyword evidence="1" id="KW-0472">Membrane</keyword>
<dbReference type="InterPro" id="IPR025495">
    <property type="entry name" value="DUF4386"/>
</dbReference>
<name>A0A1N5TG59_9ACTN</name>
<feature type="transmembrane region" description="Helical" evidence="1">
    <location>
        <begin position="62"/>
        <end position="87"/>
    </location>
</feature>
<gene>
    <name evidence="2" type="ORF">SAMN04489832_0159</name>
</gene>
<dbReference type="AlphaFoldDB" id="A0A1N5TG59"/>
<organism evidence="2 3">
    <name type="scientific">Micromonospora cremea</name>
    <dbReference type="NCBI Taxonomy" id="709881"/>
    <lineage>
        <taxon>Bacteria</taxon>
        <taxon>Bacillati</taxon>
        <taxon>Actinomycetota</taxon>
        <taxon>Actinomycetes</taxon>
        <taxon>Micromonosporales</taxon>
        <taxon>Micromonosporaceae</taxon>
        <taxon>Micromonospora</taxon>
    </lineage>
</organism>
<dbReference type="RefSeq" id="WP_074307878.1">
    <property type="nucleotide sequence ID" value="NZ_FSQT01000001.1"/>
</dbReference>
<feature type="transmembrane region" description="Helical" evidence="1">
    <location>
        <begin position="21"/>
        <end position="42"/>
    </location>
</feature>
<evidence type="ECO:0000313" key="2">
    <source>
        <dbReference type="EMBL" id="SIM47443.1"/>
    </source>
</evidence>
<dbReference type="Pfam" id="PF14329">
    <property type="entry name" value="DUF4386"/>
    <property type="match status" value="1"/>
</dbReference>
<feature type="transmembrane region" description="Helical" evidence="1">
    <location>
        <begin position="208"/>
        <end position="231"/>
    </location>
</feature>
<evidence type="ECO:0000313" key="3">
    <source>
        <dbReference type="Proteomes" id="UP000185124"/>
    </source>
</evidence>
<keyword evidence="3" id="KW-1185">Reference proteome</keyword>
<keyword evidence="1" id="KW-1133">Transmembrane helix</keyword>
<dbReference type="EMBL" id="FSQT01000001">
    <property type="protein sequence ID" value="SIM47443.1"/>
    <property type="molecule type" value="Genomic_DNA"/>
</dbReference>
<accession>A0A1N5TG59</accession>
<feature type="transmembrane region" description="Helical" evidence="1">
    <location>
        <begin position="94"/>
        <end position="117"/>
    </location>
</feature>